<dbReference type="Proteomes" id="UP000811609">
    <property type="component" value="Chromosome 7"/>
</dbReference>
<gene>
    <name evidence="2" type="ORF">CIPAW_07G085700</name>
</gene>
<protein>
    <recommendedName>
        <fullName evidence="1">Reverse transcriptase zinc-binding domain-containing protein</fullName>
    </recommendedName>
</protein>
<organism evidence="2 3">
    <name type="scientific">Carya illinoinensis</name>
    <name type="common">Pecan</name>
    <dbReference type="NCBI Taxonomy" id="32201"/>
    <lineage>
        <taxon>Eukaryota</taxon>
        <taxon>Viridiplantae</taxon>
        <taxon>Streptophyta</taxon>
        <taxon>Embryophyta</taxon>
        <taxon>Tracheophyta</taxon>
        <taxon>Spermatophyta</taxon>
        <taxon>Magnoliopsida</taxon>
        <taxon>eudicotyledons</taxon>
        <taxon>Gunneridae</taxon>
        <taxon>Pentapetalae</taxon>
        <taxon>rosids</taxon>
        <taxon>fabids</taxon>
        <taxon>Fagales</taxon>
        <taxon>Juglandaceae</taxon>
        <taxon>Carya</taxon>
    </lineage>
</organism>
<dbReference type="InterPro" id="IPR026960">
    <property type="entry name" value="RVT-Znf"/>
</dbReference>
<evidence type="ECO:0000313" key="3">
    <source>
        <dbReference type="Proteomes" id="UP000811609"/>
    </source>
</evidence>
<accession>A0A8T1Q139</accession>
<dbReference type="EMBL" id="CM031815">
    <property type="protein sequence ID" value="KAG6647541.1"/>
    <property type="molecule type" value="Genomic_DNA"/>
</dbReference>
<name>A0A8T1Q139_CARIL</name>
<dbReference type="Pfam" id="PF13966">
    <property type="entry name" value="zf-RVT"/>
    <property type="match status" value="1"/>
</dbReference>
<proteinExistence type="predicted"/>
<keyword evidence="3" id="KW-1185">Reference proteome</keyword>
<feature type="domain" description="Reverse transcriptase zinc-binding" evidence="1">
    <location>
        <begin position="118"/>
        <end position="213"/>
    </location>
</feature>
<evidence type="ECO:0000313" key="2">
    <source>
        <dbReference type="EMBL" id="KAG6647541.1"/>
    </source>
</evidence>
<evidence type="ECO:0000259" key="1">
    <source>
        <dbReference type="Pfam" id="PF13966"/>
    </source>
</evidence>
<comment type="caution">
    <text evidence="2">The sequence shown here is derived from an EMBL/GenBank/DDBJ whole genome shotgun (WGS) entry which is preliminary data.</text>
</comment>
<sequence>MEARVGYCPSQIWRSLMSVMDLIKTGLVWRVGNGRSIKIWKDKWVPIPSTFQIQTPNKILDCNATVSELIEDGSKTWKQELVQAIFSQEEAKSICSIPISVKGMGDKTIWGLSEKGIFTVKSAYHADLGIKNQNMGETSSGDQSKGLWGRLCRLTSSGKVKLFLWKALNGILPMRSILFKRRVIDNSTCPMCSREEETDIYVLWDCPAIVDVWGEDCSPVRKWGRNFGDFTTLWSELQSKLEEGKLHIVAEVLYGLWRRRNAMVFEGKFKGPCVLIQQAVKDAEAATLAHEKPRENQTRPVEVVRTVWKPPSQDYLKVNVDAEVDSKRGKVGIGIV</sequence>
<reference evidence="2" key="1">
    <citation type="submission" date="2020-12" db="EMBL/GenBank/DDBJ databases">
        <title>WGS assembly of Carya illinoinensis cv. Pawnee.</title>
        <authorList>
            <person name="Platts A."/>
            <person name="Shu S."/>
            <person name="Wright S."/>
            <person name="Barry K."/>
            <person name="Edger P."/>
            <person name="Pires J.C."/>
            <person name="Schmutz J."/>
        </authorList>
    </citation>
    <scope>NUCLEOTIDE SEQUENCE</scope>
    <source>
        <tissue evidence="2">Leaf</tissue>
    </source>
</reference>
<dbReference type="AlphaFoldDB" id="A0A8T1Q139"/>